<feature type="region of interest" description="Disordered" evidence="1">
    <location>
        <begin position="1"/>
        <end position="34"/>
    </location>
</feature>
<evidence type="ECO:0000313" key="3">
    <source>
        <dbReference type="Proteomes" id="UP000815677"/>
    </source>
</evidence>
<keyword evidence="3" id="KW-1185">Reference proteome</keyword>
<sequence length="144" mass="16719">MRPFFDPPLLPRPSRPHWRNQPTAIDTESTRRANRDRVEAKLDREAKLAGVLGVEKPTMAQNRLFKSMLRARQDSACKFFVRRVKTVILEAYERSYIRQDFALRAIEHPDGYVDWPWVERRRAFAAASLASCYTNDTAARTLPA</sequence>
<protein>
    <submittedName>
        <fullName evidence="2">Uncharacterized protein</fullName>
    </submittedName>
</protein>
<gene>
    <name evidence="2" type="ORF">MCHLO_06279</name>
</gene>
<organism evidence="2 3">
    <name type="scientific">Mycena chlorophos</name>
    <name type="common">Agaric fungus</name>
    <name type="synonym">Agaricus chlorophos</name>
    <dbReference type="NCBI Taxonomy" id="658473"/>
    <lineage>
        <taxon>Eukaryota</taxon>
        <taxon>Fungi</taxon>
        <taxon>Dikarya</taxon>
        <taxon>Basidiomycota</taxon>
        <taxon>Agaricomycotina</taxon>
        <taxon>Agaricomycetes</taxon>
        <taxon>Agaricomycetidae</taxon>
        <taxon>Agaricales</taxon>
        <taxon>Marasmiineae</taxon>
        <taxon>Mycenaceae</taxon>
        <taxon>Mycena</taxon>
    </lineage>
</organism>
<reference evidence="2" key="1">
    <citation type="submission" date="2014-09" db="EMBL/GenBank/DDBJ databases">
        <title>Genome sequence of the luminous mushroom Mycena chlorophos for searching fungal bioluminescence genes.</title>
        <authorList>
            <person name="Tanaka Y."/>
            <person name="Kasuga D."/>
            <person name="Oba Y."/>
            <person name="Hase S."/>
            <person name="Sato K."/>
            <person name="Oba Y."/>
            <person name="Sakakibara Y."/>
        </authorList>
    </citation>
    <scope>NUCLEOTIDE SEQUENCE</scope>
</reference>
<evidence type="ECO:0000313" key="2">
    <source>
        <dbReference type="EMBL" id="GAT48911.1"/>
    </source>
</evidence>
<proteinExistence type="predicted"/>
<dbReference type="Proteomes" id="UP000815677">
    <property type="component" value="Unassembled WGS sequence"/>
</dbReference>
<feature type="compositionally biased region" description="Pro residues" evidence="1">
    <location>
        <begin position="1"/>
        <end position="13"/>
    </location>
</feature>
<name>A0ABQ0LGA8_MYCCL</name>
<evidence type="ECO:0000256" key="1">
    <source>
        <dbReference type="SAM" id="MobiDB-lite"/>
    </source>
</evidence>
<dbReference type="EMBL" id="DF845040">
    <property type="protein sequence ID" value="GAT48911.1"/>
    <property type="molecule type" value="Genomic_DNA"/>
</dbReference>
<accession>A0ABQ0LGA8</accession>